<keyword evidence="8" id="KW-1185">Reference proteome</keyword>
<dbReference type="InterPro" id="IPR012341">
    <property type="entry name" value="6hp_glycosidase-like_sf"/>
</dbReference>
<evidence type="ECO:0000259" key="4">
    <source>
        <dbReference type="Pfam" id="PF08531"/>
    </source>
</evidence>
<dbReference type="GO" id="GO:0005975">
    <property type="term" value="P:carbohydrate metabolic process"/>
    <property type="evidence" value="ECO:0007669"/>
    <property type="project" value="InterPro"/>
</dbReference>
<dbReference type="Gene3D" id="1.50.10.10">
    <property type="match status" value="1"/>
</dbReference>
<organism evidence="7 8">
    <name type="scientific">Tichowtungia aerotolerans</name>
    <dbReference type="NCBI Taxonomy" id="2697043"/>
    <lineage>
        <taxon>Bacteria</taxon>
        <taxon>Pseudomonadati</taxon>
        <taxon>Kiritimatiellota</taxon>
        <taxon>Tichowtungiia</taxon>
        <taxon>Tichowtungiales</taxon>
        <taxon>Tichowtungiaceae</taxon>
        <taxon>Tichowtungia</taxon>
    </lineage>
</organism>
<gene>
    <name evidence="7" type="ORF">GT409_10245</name>
</gene>
<dbReference type="EC" id="3.2.1.40" evidence="2"/>
<proteinExistence type="predicted"/>
<keyword evidence="3" id="KW-0378">Hydrolase</keyword>
<dbReference type="Pfam" id="PF17389">
    <property type="entry name" value="Bac_rhamnosid6H"/>
    <property type="match status" value="1"/>
</dbReference>
<sequence length="863" mass="94886">MKRIITAGIVLLLLNSAPGDEWGDAQWITGCADIPRDAFVSSWEDSAFLNQLPNKQLSDEHRELFKERFAEASVPVVFRKRFHLDRPAVSAQLKICGLGYYQAELDDKKIGNHALAPNVTHYDTVARYQEFDLDLAAGEHEFRITVAPGRLNEALGSHHSIYRQTPVLKLCLDIGDGSPVISDPSWLVGSGPIRRAAFWVGEAYDATRPTGNWRSAEVAADFNPKLVSDSLPPQRAVRCLKPVAVNEPQPGVWVYDFGRMTVGKARVKLPANAEVSIRYSDLLAGDYPAKPLKAQTRVTFDKYPDGTDVDHPGMLRPKWRGSLGGRLRQKPAPGRGPWLMAWGFCDFVKSADEPLDYHASFDYTGFRYVEITGLSEPLPEGAVEALEIHNDLPMVGKLQVGNPKLQAVADAAALSILLNTQGTYQDNPGAERCGGNSNISYLSYPHAWYAFDNHGMASKAMEDASVAREASGAPVTVTLTRRNIEPYKTMVKKNGSAQKLGYLTTDGFHYGMTPLNLYSFYGDRESAERYLDLCAFYFECLLSDGLPRKRVAADHMDFTAAYDLSPKGSPRPTDVDFGSSAMALWQGKQFVKTAELLGRDDLAQKVEPLLVHLRAEIDRQFLNPATGLYAEENSASRMGINTLLICAEIVSEDQVQTLIDEMVEDIRKNNNHLTTGSRLTGPLLSLLARNGYIDVAIEQTTRDTYPSPYAMLSVTGGTIAEVWGFPEMPAAASLVQAEGLAASANWIYEALVGIEPTVEGPGFKRFRLAPVIPFSIPSCSFSFASPQGLIVSDWKQDGKQIAWNISIPVGAVAEIHFPFGEVHDWTVNRTPVSQVTGVTDVCDDYVCFASGHYEIEGCMAPAE</sequence>
<evidence type="ECO:0000313" key="7">
    <source>
        <dbReference type="EMBL" id="QHI69813.1"/>
    </source>
</evidence>
<evidence type="ECO:0000313" key="8">
    <source>
        <dbReference type="Proteomes" id="UP000464954"/>
    </source>
</evidence>
<dbReference type="Proteomes" id="UP000464954">
    <property type="component" value="Chromosome"/>
</dbReference>
<dbReference type="Gene3D" id="2.60.120.260">
    <property type="entry name" value="Galactose-binding domain-like"/>
    <property type="match status" value="2"/>
</dbReference>
<protein>
    <recommendedName>
        <fullName evidence="2">alpha-L-rhamnosidase</fullName>
        <ecNumber evidence="2">3.2.1.40</ecNumber>
    </recommendedName>
</protein>
<evidence type="ECO:0000259" key="6">
    <source>
        <dbReference type="Pfam" id="PF17390"/>
    </source>
</evidence>
<dbReference type="InterPro" id="IPR035396">
    <property type="entry name" value="Bac_rhamnosid6H"/>
</dbReference>
<dbReference type="GO" id="GO:0030596">
    <property type="term" value="F:alpha-L-rhamnosidase activity"/>
    <property type="evidence" value="ECO:0007669"/>
    <property type="project" value="UniProtKB-EC"/>
</dbReference>
<dbReference type="InterPro" id="IPR016007">
    <property type="entry name" value="Alpha_rhamnosid"/>
</dbReference>
<dbReference type="AlphaFoldDB" id="A0A6P1M9R7"/>
<comment type="catalytic activity">
    <reaction evidence="1">
        <text>Hydrolysis of terminal non-reducing alpha-L-rhamnose residues in alpha-L-rhamnosides.</text>
        <dbReference type="EC" id="3.2.1.40"/>
    </reaction>
</comment>
<dbReference type="InterPro" id="IPR008928">
    <property type="entry name" value="6-hairpin_glycosidase_sf"/>
</dbReference>
<feature type="domain" description="Bacterial alpha-L-rhamnosidase N-terminal" evidence="4">
    <location>
        <begin position="89"/>
        <end position="219"/>
    </location>
</feature>
<accession>A0A6P1M9R7</accession>
<dbReference type="InterPro" id="IPR013737">
    <property type="entry name" value="Bac_rhamnosid_N"/>
</dbReference>
<name>A0A6P1M9R7_9BACT</name>
<dbReference type="Gene3D" id="2.60.420.10">
    <property type="entry name" value="Maltose phosphorylase, domain 3"/>
    <property type="match status" value="1"/>
</dbReference>
<dbReference type="PANTHER" id="PTHR33307:SF6">
    <property type="entry name" value="ALPHA-RHAMNOSIDASE (EUROFUNG)-RELATED"/>
    <property type="match status" value="1"/>
</dbReference>
<dbReference type="PANTHER" id="PTHR33307">
    <property type="entry name" value="ALPHA-RHAMNOSIDASE (EUROFUNG)"/>
    <property type="match status" value="1"/>
</dbReference>
<dbReference type="EMBL" id="CP047593">
    <property type="protein sequence ID" value="QHI69813.1"/>
    <property type="molecule type" value="Genomic_DNA"/>
</dbReference>
<dbReference type="RefSeq" id="WP_160628995.1">
    <property type="nucleotide sequence ID" value="NZ_CP047593.1"/>
</dbReference>
<dbReference type="InterPro" id="IPR035398">
    <property type="entry name" value="Bac_rhamnosid_C"/>
</dbReference>
<evidence type="ECO:0000259" key="5">
    <source>
        <dbReference type="Pfam" id="PF17389"/>
    </source>
</evidence>
<feature type="domain" description="Alpha-L-rhamnosidase six-hairpin glycosidase" evidence="5">
    <location>
        <begin position="395"/>
        <end position="750"/>
    </location>
</feature>
<evidence type="ECO:0000256" key="2">
    <source>
        <dbReference type="ARBA" id="ARBA00012652"/>
    </source>
</evidence>
<dbReference type="Pfam" id="PF08531">
    <property type="entry name" value="Bac_rhamnosid_N"/>
    <property type="match status" value="1"/>
</dbReference>
<dbReference type="SUPFAM" id="SSF48208">
    <property type="entry name" value="Six-hairpin glycosidases"/>
    <property type="match status" value="1"/>
</dbReference>
<dbReference type="KEGG" id="taer:GT409_10245"/>
<feature type="domain" description="Alpha-L-rhamnosidase C-terminal" evidence="6">
    <location>
        <begin position="759"/>
        <end position="821"/>
    </location>
</feature>
<evidence type="ECO:0000256" key="3">
    <source>
        <dbReference type="ARBA" id="ARBA00022801"/>
    </source>
</evidence>
<dbReference type="Pfam" id="PF17390">
    <property type="entry name" value="Bac_rhamnosid_C"/>
    <property type="match status" value="1"/>
</dbReference>
<evidence type="ECO:0000256" key="1">
    <source>
        <dbReference type="ARBA" id="ARBA00001445"/>
    </source>
</evidence>
<reference evidence="7 8" key="1">
    <citation type="submission" date="2020-01" db="EMBL/GenBank/DDBJ databases">
        <title>Ponticoccus aerotolerans gen. nov., sp. nov., an anaerobic bacterium and proposal of Ponticoccusceae fam. nov., Ponticoccusles ord. nov. and Ponticoccuse classis nov. in the phylum Kiritimatiellaeota.</title>
        <authorList>
            <person name="Zhou L.Y."/>
            <person name="Du Z.J."/>
        </authorList>
    </citation>
    <scope>NUCLEOTIDE SEQUENCE [LARGE SCALE GENOMIC DNA]</scope>
    <source>
        <strain evidence="7 8">S-5007</strain>
    </source>
</reference>